<protein>
    <submittedName>
        <fullName evidence="1">N-acylneuraminate cytidylyltransferase</fullName>
        <ecNumber evidence="1">2.7.7.43</ecNumber>
    </submittedName>
</protein>
<accession>A0A7W8I171</accession>
<dbReference type="InterPro" id="IPR050793">
    <property type="entry name" value="CMP-NeuNAc_synthase"/>
</dbReference>
<evidence type="ECO:0000313" key="1">
    <source>
        <dbReference type="EMBL" id="MBB5292637.1"/>
    </source>
</evidence>
<dbReference type="CDD" id="cd02513">
    <property type="entry name" value="CMP-NeuAc_Synthase"/>
    <property type="match status" value="1"/>
</dbReference>
<dbReference type="EC" id="2.7.7.43" evidence="1"/>
<dbReference type="InterPro" id="IPR020039">
    <property type="entry name" value="PseF"/>
</dbReference>
<gene>
    <name evidence="1" type="ORF">HNQ67_002161</name>
</gene>
<evidence type="ECO:0000313" key="2">
    <source>
        <dbReference type="Proteomes" id="UP000566663"/>
    </source>
</evidence>
<comment type="caution">
    <text evidence="1">The sequence shown here is derived from an EMBL/GenBank/DDBJ whole genome shotgun (WGS) entry which is preliminary data.</text>
</comment>
<sequence>MIIAVIPARGGSKRVPRKNVKDFCGRPMIAWSIDAALKSGCFDRVIVSTDDDEIREVAVSCGADVPFRRPPDLSDDFTPTVPVVAHAIRWQQQTAPVERACCIYATAPFIQAEDLRAGLTLLAEEAADYAFAATTFEFPVQRAIRIDGRGHVSMFQPKHMLTRSQDLEPAFHDAGQFYWGRADAWLAGRPIFGPRSVALALERQRVQDIDTIEDWDRAELIFNALRARSKKGNA</sequence>
<dbReference type="GO" id="GO:0008781">
    <property type="term" value="F:N-acylneuraminate cytidylyltransferase activity"/>
    <property type="evidence" value="ECO:0007669"/>
    <property type="project" value="UniProtKB-EC"/>
</dbReference>
<dbReference type="SUPFAM" id="SSF53448">
    <property type="entry name" value="Nucleotide-diphospho-sugar transferases"/>
    <property type="match status" value="1"/>
</dbReference>
<dbReference type="RefSeq" id="WP_183255195.1">
    <property type="nucleotide sequence ID" value="NZ_BAAAFF010000001.1"/>
</dbReference>
<name>A0A7W8I171_9CAUL</name>
<keyword evidence="1" id="KW-0808">Transferase</keyword>
<organism evidence="1 2">
    <name type="scientific">Brevundimonas basaltis</name>
    <dbReference type="NCBI Taxonomy" id="472166"/>
    <lineage>
        <taxon>Bacteria</taxon>
        <taxon>Pseudomonadati</taxon>
        <taxon>Pseudomonadota</taxon>
        <taxon>Alphaproteobacteria</taxon>
        <taxon>Caulobacterales</taxon>
        <taxon>Caulobacteraceae</taxon>
        <taxon>Brevundimonas</taxon>
    </lineage>
</organism>
<keyword evidence="2" id="KW-1185">Reference proteome</keyword>
<dbReference type="InterPro" id="IPR003329">
    <property type="entry name" value="Cytidylyl_trans"/>
</dbReference>
<dbReference type="NCBIfam" id="TIGR03584">
    <property type="entry name" value="PseF"/>
    <property type="match status" value="1"/>
</dbReference>
<dbReference type="EMBL" id="JACHFZ010000004">
    <property type="protein sequence ID" value="MBB5292637.1"/>
    <property type="molecule type" value="Genomic_DNA"/>
</dbReference>
<dbReference type="PANTHER" id="PTHR21485">
    <property type="entry name" value="HAD SUPERFAMILY MEMBERS CMAS AND KDSC"/>
    <property type="match status" value="1"/>
</dbReference>
<dbReference type="Proteomes" id="UP000566663">
    <property type="component" value="Unassembled WGS sequence"/>
</dbReference>
<dbReference type="AlphaFoldDB" id="A0A7W8I171"/>
<keyword evidence="1" id="KW-0548">Nucleotidyltransferase</keyword>
<dbReference type="PANTHER" id="PTHR21485:SF6">
    <property type="entry name" value="N-ACYLNEURAMINATE CYTIDYLYLTRANSFERASE-RELATED"/>
    <property type="match status" value="1"/>
</dbReference>
<dbReference type="Pfam" id="PF02348">
    <property type="entry name" value="CTP_transf_3"/>
    <property type="match status" value="1"/>
</dbReference>
<reference evidence="1 2" key="1">
    <citation type="submission" date="2020-08" db="EMBL/GenBank/DDBJ databases">
        <title>Genomic Encyclopedia of Type Strains, Phase IV (KMG-IV): sequencing the most valuable type-strain genomes for metagenomic binning, comparative biology and taxonomic classification.</title>
        <authorList>
            <person name="Goeker M."/>
        </authorList>
    </citation>
    <scope>NUCLEOTIDE SEQUENCE [LARGE SCALE GENOMIC DNA]</scope>
    <source>
        <strain evidence="1 2">DSM 25335</strain>
    </source>
</reference>
<dbReference type="Gene3D" id="3.90.550.10">
    <property type="entry name" value="Spore Coat Polysaccharide Biosynthesis Protein SpsA, Chain A"/>
    <property type="match status" value="1"/>
</dbReference>
<proteinExistence type="predicted"/>
<dbReference type="InterPro" id="IPR029044">
    <property type="entry name" value="Nucleotide-diphossugar_trans"/>
</dbReference>